<dbReference type="Pfam" id="PF13359">
    <property type="entry name" value="DDE_Tnp_4"/>
    <property type="match status" value="1"/>
</dbReference>
<evidence type="ECO:0000256" key="1">
    <source>
        <dbReference type="ARBA" id="ARBA00001968"/>
    </source>
</evidence>
<accession>A0A8T0F3M3</accession>
<evidence type="ECO:0000313" key="5">
    <source>
        <dbReference type="Proteomes" id="UP000807504"/>
    </source>
</evidence>
<dbReference type="PANTHER" id="PTHR23080:SF133">
    <property type="entry name" value="SI:CH211-262I1.5-RELATED"/>
    <property type="match status" value="1"/>
</dbReference>
<dbReference type="Proteomes" id="UP000807504">
    <property type="component" value="Unassembled WGS sequence"/>
</dbReference>
<feature type="domain" description="DDE Tnp4" evidence="3">
    <location>
        <begin position="144"/>
        <end position="205"/>
    </location>
</feature>
<gene>
    <name evidence="4" type="ORF">HNY73_011291</name>
</gene>
<evidence type="ECO:0000256" key="2">
    <source>
        <dbReference type="ARBA" id="ARBA00022723"/>
    </source>
</evidence>
<comment type="cofactor">
    <cofactor evidence="1">
        <name>a divalent metal cation</name>
        <dbReference type="ChEBI" id="CHEBI:60240"/>
    </cofactor>
</comment>
<reference evidence="4" key="2">
    <citation type="submission" date="2020-06" db="EMBL/GenBank/DDBJ databases">
        <authorList>
            <person name="Sheffer M."/>
        </authorList>
    </citation>
    <scope>NUCLEOTIDE SEQUENCE</scope>
</reference>
<organism evidence="4 5">
    <name type="scientific">Argiope bruennichi</name>
    <name type="common">Wasp spider</name>
    <name type="synonym">Aranea bruennichi</name>
    <dbReference type="NCBI Taxonomy" id="94029"/>
    <lineage>
        <taxon>Eukaryota</taxon>
        <taxon>Metazoa</taxon>
        <taxon>Ecdysozoa</taxon>
        <taxon>Arthropoda</taxon>
        <taxon>Chelicerata</taxon>
        <taxon>Arachnida</taxon>
        <taxon>Araneae</taxon>
        <taxon>Araneomorphae</taxon>
        <taxon>Entelegynae</taxon>
        <taxon>Araneoidea</taxon>
        <taxon>Araneidae</taxon>
        <taxon>Argiope</taxon>
    </lineage>
</organism>
<reference evidence="4" key="1">
    <citation type="journal article" date="2020" name="bioRxiv">
        <title>Chromosome-level reference genome of the European wasp spider Argiope bruennichi: a resource for studies on range expansion and evolutionary adaptation.</title>
        <authorList>
            <person name="Sheffer M.M."/>
            <person name="Hoppe A."/>
            <person name="Krehenwinkel H."/>
            <person name="Uhl G."/>
            <person name="Kuss A.W."/>
            <person name="Jensen L."/>
            <person name="Jensen C."/>
            <person name="Gillespie R.G."/>
            <person name="Hoff K.J."/>
            <person name="Prost S."/>
        </authorList>
    </citation>
    <scope>NUCLEOTIDE SEQUENCE</scope>
</reference>
<dbReference type="InterPro" id="IPR027806">
    <property type="entry name" value="HARBI1_dom"/>
</dbReference>
<keyword evidence="2" id="KW-0479">Metal-binding</keyword>
<evidence type="ECO:0000313" key="4">
    <source>
        <dbReference type="EMBL" id="KAF8785786.1"/>
    </source>
</evidence>
<dbReference type="EMBL" id="JABXBU010000030">
    <property type="protein sequence ID" value="KAF8785786.1"/>
    <property type="molecule type" value="Genomic_DNA"/>
</dbReference>
<comment type="caution">
    <text evidence="4">The sequence shown here is derived from an EMBL/GenBank/DDBJ whole genome shotgun (WGS) entry which is preliminary data.</text>
</comment>
<dbReference type="PANTHER" id="PTHR23080">
    <property type="entry name" value="THAP DOMAIN PROTEIN"/>
    <property type="match status" value="1"/>
</dbReference>
<sequence length="205" mass="24085">MREFNSQYLGYKFDRSIWNQQTVILMKKTLLQRLQNTDDTEEALYHLSRCDSATLYATFGSYGYFGEIFAKIRFHLMYTEYVINTVYGMIRARERIADAAELEQYPCTSEQIERIQECFLETKKCVQFFMSTIEQYFWGNLAIEQQMTVSFYKKTNTLKDLIVVMPSGAISFISPLYCGSIFDMELFTKSHLMDVLEPNDVMMAD</sequence>
<keyword evidence="5" id="KW-1185">Reference proteome</keyword>
<protein>
    <recommendedName>
        <fullName evidence="3">DDE Tnp4 domain-containing protein</fullName>
    </recommendedName>
</protein>
<dbReference type="GO" id="GO:0046872">
    <property type="term" value="F:metal ion binding"/>
    <property type="evidence" value="ECO:0007669"/>
    <property type="project" value="UniProtKB-KW"/>
</dbReference>
<evidence type="ECO:0000259" key="3">
    <source>
        <dbReference type="Pfam" id="PF13359"/>
    </source>
</evidence>
<name>A0A8T0F3M3_ARGBR</name>
<proteinExistence type="predicted"/>
<dbReference type="AlphaFoldDB" id="A0A8T0F3M3"/>